<dbReference type="PANTHER" id="PTHR30040">
    <property type="entry name" value="THIAMINE BIOSYNTHESIS LIPOPROTEIN APBE"/>
    <property type="match status" value="1"/>
</dbReference>
<dbReference type="GO" id="GO:0016740">
    <property type="term" value="F:transferase activity"/>
    <property type="evidence" value="ECO:0007669"/>
    <property type="project" value="UniProtKB-KW"/>
</dbReference>
<dbReference type="InterPro" id="IPR003374">
    <property type="entry name" value="ApbE-like_sf"/>
</dbReference>
<comment type="cofactor">
    <cofactor evidence="1">
        <name>Mg(2+)</name>
        <dbReference type="ChEBI" id="CHEBI:18420"/>
    </cofactor>
</comment>
<proteinExistence type="predicted"/>
<comment type="caution">
    <text evidence="11">The sequence shown here is derived from an EMBL/GenBank/DDBJ whole genome shotgun (WGS) entry which is preliminary data.</text>
</comment>
<gene>
    <name evidence="11" type="ORF">MTR62_02540</name>
</gene>
<evidence type="ECO:0000256" key="1">
    <source>
        <dbReference type="ARBA" id="ARBA00001946"/>
    </source>
</evidence>
<dbReference type="RefSeq" id="WP_244016713.1">
    <property type="nucleotide sequence ID" value="NZ_JALHLF010000005.1"/>
</dbReference>
<evidence type="ECO:0000256" key="4">
    <source>
        <dbReference type="ARBA" id="ARBA00022630"/>
    </source>
</evidence>
<dbReference type="InterPro" id="IPR024932">
    <property type="entry name" value="ApbE"/>
</dbReference>
<dbReference type="SUPFAM" id="SSF143631">
    <property type="entry name" value="ApbE-like"/>
    <property type="match status" value="1"/>
</dbReference>
<keyword evidence="6" id="KW-0479">Metal-binding</keyword>
<organism evidence="11 12">
    <name type="scientific">Novosphingobium organovorum</name>
    <dbReference type="NCBI Taxonomy" id="2930092"/>
    <lineage>
        <taxon>Bacteria</taxon>
        <taxon>Pseudomonadati</taxon>
        <taxon>Pseudomonadota</taxon>
        <taxon>Alphaproteobacteria</taxon>
        <taxon>Sphingomonadales</taxon>
        <taxon>Sphingomonadaceae</taxon>
        <taxon>Novosphingobium</taxon>
    </lineage>
</organism>
<comment type="catalytic activity">
    <reaction evidence="10">
        <text>L-threonyl-[protein] + FAD = FMN-L-threonyl-[protein] + AMP + H(+)</text>
        <dbReference type="Rhea" id="RHEA:36847"/>
        <dbReference type="Rhea" id="RHEA-COMP:11060"/>
        <dbReference type="Rhea" id="RHEA-COMP:11061"/>
        <dbReference type="ChEBI" id="CHEBI:15378"/>
        <dbReference type="ChEBI" id="CHEBI:30013"/>
        <dbReference type="ChEBI" id="CHEBI:57692"/>
        <dbReference type="ChEBI" id="CHEBI:74257"/>
        <dbReference type="ChEBI" id="CHEBI:456215"/>
        <dbReference type="EC" id="2.7.1.180"/>
    </reaction>
</comment>
<evidence type="ECO:0000256" key="2">
    <source>
        <dbReference type="ARBA" id="ARBA00011955"/>
    </source>
</evidence>
<evidence type="ECO:0000313" key="12">
    <source>
        <dbReference type="Proteomes" id="UP001162881"/>
    </source>
</evidence>
<dbReference type="EC" id="2.7.1.180" evidence="2"/>
<dbReference type="Gene3D" id="3.10.520.10">
    <property type="entry name" value="ApbE-like domains"/>
    <property type="match status" value="1"/>
</dbReference>
<evidence type="ECO:0000256" key="8">
    <source>
        <dbReference type="ARBA" id="ARBA00022842"/>
    </source>
</evidence>
<keyword evidence="7" id="KW-0274">FAD</keyword>
<evidence type="ECO:0000256" key="9">
    <source>
        <dbReference type="ARBA" id="ARBA00031306"/>
    </source>
</evidence>
<sequence>MPTRCRPLLGTFVEITVAPEAASAIDAAFGAIARVQALMSFHAADSDLARIRVAQPGECIEIAPETCEVLRIASELHRASNGLFDVTVGRELVRGGFLPRPARGPFRGPFGWPFRGERGATMADIELLEGNRVRCTRPVLIDLGGIAKGYAVDQAIAALRAAGACEGLVNAGGDMRLFGPRRWPVGLRDADGRVRTTIELADCAIASSANLGNRHRRWGRRVTPHIGFGRKPILCKERVSVIAPRCVIADAMTKIAMADRALAGRLLAPHGGQVLAD</sequence>
<keyword evidence="4" id="KW-0285">Flavoprotein</keyword>
<name>A0ABT0B973_9SPHN</name>
<keyword evidence="8" id="KW-0460">Magnesium</keyword>
<dbReference type="EMBL" id="JALHLF010000005">
    <property type="protein sequence ID" value="MCJ2181592.1"/>
    <property type="molecule type" value="Genomic_DNA"/>
</dbReference>
<reference evidence="11" key="1">
    <citation type="submission" date="2022-03" db="EMBL/GenBank/DDBJ databases">
        <title>Identification of a novel bacterium isolated from mangrove sediments.</title>
        <authorList>
            <person name="Pan X."/>
        </authorList>
    </citation>
    <scope>NUCLEOTIDE SEQUENCE</scope>
    <source>
        <strain evidence="11">B1949</strain>
    </source>
</reference>
<accession>A0ABT0B973</accession>
<evidence type="ECO:0000256" key="6">
    <source>
        <dbReference type="ARBA" id="ARBA00022723"/>
    </source>
</evidence>
<protein>
    <recommendedName>
        <fullName evidence="3">FAD:protein FMN transferase</fullName>
        <ecNumber evidence="2">2.7.1.180</ecNumber>
    </recommendedName>
    <alternativeName>
        <fullName evidence="9">Flavin transferase</fullName>
    </alternativeName>
</protein>
<evidence type="ECO:0000256" key="7">
    <source>
        <dbReference type="ARBA" id="ARBA00022827"/>
    </source>
</evidence>
<dbReference type="Pfam" id="PF02424">
    <property type="entry name" value="ApbE"/>
    <property type="match status" value="1"/>
</dbReference>
<keyword evidence="12" id="KW-1185">Reference proteome</keyword>
<dbReference type="PANTHER" id="PTHR30040:SF2">
    <property type="entry name" value="FAD:PROTEIN FMN TRANSFERASE"/>
    <property type="match status" value="1"/>
</dbReference>
<evidence type="ECO:0000256" key="5">
    <source>
        <dbReference type="ARBA" id="ARBA00022679"/>
    </source>
</evidence>
<keyword evidence="5 11" id="KW-0808">Transferase</keyword>
<dbReference type="Proteomes" id="UP001162881">
    <property type="component" value="Unassembled WGS sequence"/>
</dbReference>
<evidence type="ECO:0000313" key="11">
    <source>
        <dbReference type="EMBL" id="MCJ2181592.1"/>
    </source>
</evidence>
<evidence type="ECO:0000256" key="10">
    <source>
        <dbReference type="ARBA" id="ARBA00048540"/>
    </source>
</evidence>
<evidence type="ECO:0000256" key="3">
    <source>
        <dbReference type="ARBA" id="ARBA00016337"/>
    </source>
</evidence>